<protein>
    <submittedName>
        <fullName evidence="1">EC1118_1K5_1013p</fullName>
    </submittedName>
</protein>
<evidence type="ECO:0000313" key="2">
    <source>
        <dbReference type="Proteomes" id="UP000000286"/>
    </source>
</evidence>
<proteinExistence type="predicted"/>
<name>C8ZC44_YEAS8</name>
<dbReference type="AlphaFoldDB" id="C8ZC44"/>
<dbReference type="HOGENOM" id="CLU_1548831_0_0_1"/>
<reference evidence="1 2" key="1">
    <citation type="journal article" date="2009" name="Proc. Natl. Acad. Sci. U.S.A.">
        <title>Eukaryote-to-eukaryote gene transfer events revealed by the genome sequence of the wine yeast Saccharomyces cerevisiae EC1118.</title>
        <authorList>
            <person name="Novo M."/>
            <person name="Bigey F."/>
            <person name="Beyne E."/>
            <person name="Galeote V."/>
            <person name="Gavory F."/>
            <person name="Mallet S."/>
            <person name="Cambot B."/>
            <person name="Legras J.L."/>
            <person name="Wincker P."/>
            <person name="Casaregola S."/>
            <person name="Dequin S."/>
        </authorList>
    </citation>
    <scope>NUCLEOTIDE SEQUENCE [LARGE SCALE GENOMIC DNA]</scope>
    <source>
        <strain evidence="2">Lalvin EC1118 / Prise de mousse</strain>
    </source>
</reference>
<evidence type="ECO:0000313" key="1">
    <source>
        <dbReference type="EMBL" id="CAY80960.1"/>
    </source>
</evidence>
<accession>C8ZC44</accession>
<dbReference type="EMBL" id="FN393077">
    <property type="protein sequence ID" value="CAY80960.1"/>
    <property type="molecule type" value="Genomic_DNA"/>
</dbReference>
<gene>
    <name evidence="1" type="ORF">EC1118_1K5_1013g</name>
</gene>
<sequence>MHHWQFFLAKYTRATLVSSSRLLHCNFKDLSAFISSFSILEYSIKEMASLLMLISSSLAFSKEDVVYLPIKTLCRCCSGCCNMDVKNLDTVSLPFVPAICRIDKLSWGFPTCSNKRFIRGKVCLPLISSICFLCNLLPAKRAILFYIKIVRKLVDLTQVSLRQEYKFKKSLLT</sequence>
<organism evidence="1 2">
    <name type="scientific">Saccharomyces cerevisiae (strain Lalvin EC1118 / Prise de mousse)</name>
    <name type="common">Baker's yeast</name>
    <dbReference type="NCBI Taxonomy" id="643680"/>
    <lineage>
        <taxon>Eukaryota</taxon>
        <taxon>Fungi</taxon>
        <taxon>Dikarya</taxon>
        <taxon>Ascomycota</taxon>
        <taxon>Saccharomycotina</taxon>
        <taxon>Saccharomycetes</taxon>
        <taxon>Saccharomycetales</taxon>
        <taxon>Saccharomycetaceae</taxon>
        <taxon>Saccharomyces</taxon>
    </lineage>
</organism>
<dbReference type="Proteomes" id="UP000000286">
    <property type="component" value="Chromosome XI"/>
</dbReference>